<dbReference type="Pfam" id="PF00169">
    <property type="entry name" value="PH"/>
    <property type="match status" value="1"/>
</dbReference>
<gene>
    <name evidence="8" type="ORF">CAOG_010014</name>
</gene>
<keyword evidence="3" id="KW-0862">Zinc</keyword>
<feature type="domain" description="FYVE-type" evidence="7">
    <location>
        <begin position="230"/>
        <end position="289"/>
    </location>
</feature>
<feature type="compositionally biased region" description="Low complexity" evidence="5">
    <location>
        <begin position="426"/>
        <end position="451"/>
    </location>
</feature>
<feature type="compositionally biased region" description="Acidic residues" evidence="5">
    <location>
        <begin position="352"/>
        <end position="375"/>
    </location>
</feature>
<evidence type="ECO:0000259" key="6">
    <source>
        <dbReference type="PROSITE" id="PS50003"/>
    </source>
</evidence>
<keyword evidence="2 4" id="KW-0863">Zinc-finger</keyword>
<dbReference type="SUPFAM" id="SSF57903">
    <property type="entry name" value="FYVE/PHD zinc finger"/>
    <property type="match status" value="1"/>
</dbReference>
<evidence type="ECO:0000259" key="7">
    <source>
        <dbReference type="PROSITE" id="PS50178"/>
    </source>
</evidence>
<feature type="domain" description="PH" evidence="6">
    <location>
        <begin position="102"/>
        <end position="209"/>
    </location>
</feature>
<dbReference type="PROSITE" id="PS50003">
    <property type="entry name" value="PH_DOMAIN"/>
    <property type="match status" value="1"/>
</dbReference>
<dbReference type="InterPro" id="IPR017455">
    <property type="entry name" value="Znf_FYVE-rel"/>
</dbReference>
<dbReference type="Pfam" id="PF01363">
    <property type="entry name" value="FYVE"/>
    <property type="match status" value="1"/>
</dbReference>
<dbReference type="Proteomes" id="UP000008743">
    <property type="component" value="Unassembled WGS sequence"/>
</dbReference>
<organism evidence="8 9">
    <name type="scientific">Capsaspora owczarzaki (strain ATCC 30864)</name>
    <dbReference type="NCBI Taxonomy" id="595528"/>
    <lineage>
        <taxon>Eukaryota</taxon>
        <taxon>Filasterea</taxon>
        <taxon>Capsaspora</taxon>
    </lineage>
</organism>
<evidence type="ECO:0000256" key="4">
    <source>
        <dbReference type="PROSITE-ProRule" id="PRU00091"/>
    </source>
</evidence>
<feature type="compositionally biased region" description="Basic residues" evidence="5">
    <location>
        <begin position="716"/>
        <end position="726"/>
    </location>
</feature>
<dbReference type="GO" id="GO:0007032">
    <property type="term" value="P:endosome organization"/>
    <property type="evidence" value="ECO:0007669"/>
    <property type="project" value="TreeGrafter"/>
</dbReference>
<name>A0A0D2WVT5_CAPO3</name>
<feature type="compositionally biased region" description="Pro residues" evidence="5">
    <location>
        <begin position="320"/>
        <end position="334"/>
    </location>
</feature>
<feature type="region of interest" description="Disordered" evidence="5">
    <location>
        <begin position="420"/>
        <end position="451"/>
    </location>
</feature>
<dbReference type="EMBL" id="KE346371">
    <property type="protein sequence ID" value="KJE96413.1"/>
    <property type="molecule type" value="Genomic_DNA"/>
</dbReference>
<feature type="compositionally biased region" description="Low complexity" evidence="5">
    <location>
        <begin position="335"/>
        <end position="351"/>
    </location>
</feature>
<dbReference type="GO" id="GO:0008270">
    <property type="term" value="F:zinc ion binding"/>
    <property type="evidence" value="ECO:0007669"/>
    <property type="project" value="UniProtKB-KW"/>
</dbReference>
<proteinExistence type="predicted"/>
<dbReference type="InterPro" id="IPR013083">
    <property type="entry name" value="Znf_RING/FYVE/PHD"/>
</dbReference>
<dbReference type="Gene3D" id="3.30.40.10">
    <property type="entry name" value="Zinc/RING finger domain, C3HC4 (zinc finger)"/>
    <property type="match status" value="1"/>
</dbReference>
<feature type="region of interest" description="Disordered" evidence="5">
    <location>
        <begin position="668"/>
        <end position="741"/>
    </location>
</feature>
<dbReference type="InterPro" id="IPR011011">
    <property type="entry name" value="Znf_FYVE_PHD"/>
</dbReference>
<dbReference type="Gene3D" id="2.30.29.30">
    <property type="entry name" value="Pleckstrin-homology domain (PH domain)/Phosphotyrosine-binding domain (PTB)"/>
    <property type="match status" value="1"/>
</dbReference>
<evidence type="ECO:0000256" key="2">
    <source>
        <dbReference type="ARBA" id="ARBA00022771"/>
    </source>
</evidence>
<dbReference type="GO" id="GO:0005769">
    <property type="term" value="C:early endosome"/>
    <property type="evidence" value="ECO:0007669"/>
    <property type="project" value="TreeGrafter"/>
</dbReference>
<dbReference type="InterPro" id="IPR051765">
    <property type="entry name" value="PH_domain-containing_F"/>
</dbReference>
<feature type="region of interest" description="Disordered" evidence="5">
    <location>
        <begin position="22"/>
        <end position="62"/>
    </location>
</feature>
<accession>A0A0D2WVT5</accession>
<dbReference type="PANTHER" id="PTHR46280:SF3">
    <property type="entry name" value="PLECKSTRIN HOMOLOGY DOMAIN-CONTAINING FAMILY F MEMBER 1 HOMOLOG"/>
    <property type="match status" value="1"/>
</dbReference>
<dbReference type="PANTHER" id="PTHR46280">
    <property type="entry name" value="PLECKSTRIN HOMOLOGY DOMAIN-CONTAINING FAMILY F MEMBER 2-RELATED"/>
    <property type="match status" value="1"/>
</dbReference>
<feature type="compositionally biased region" description="Polar residues" evidence="5">
    <location>
        <begin position="39"/>
        <end position="51"/>
    </location>
</feature>
<keyword evidence="9" id="KW-1185">Reference proteome</keyword>
<feature type="compositionally biased region" description="Low complexity" evidence="5">
    <location>
        <begin position="520"/>
        <end position="535"/>
    </location>
</feature>
<dbReference type="SMART" id="SM00064">
    <property type="entry name" value="FYVE"/>
    <property type="match status" value="1"/>
</dbReference>
<dbReference type="GO" id="GO:0008333">
    <property type="term" value="P:endosome to lysosome transport"/>
    <property type="evidence" value="ECO:0007669"/>
    <property type="project" value="TreeGrafter"/>
</dbReference>
<dbReference type="InterPro" id="IPR000306">
    <property type="entry name" value="Znf_FYVE"/>
</dbReference>
<feature type="compositionally biased region" description="Low complexity" evidence="5">
    <location>
        <begin position="376"/>
        <end position="395"/>
    </location>
</feature>
<dbReference type="SUPFAM" id="SSF50729">
    <property type="entry name" value="PH domain-like"/>
    <property type="match status" value="1"/>
</dbReference>
<evidence type="ECO:0000256" key="5">
    <source>
        <dbReference type="SAM" id="MobiDB-lite"/>
    </source>
</evidence>
<dbReference type="SUPFAM" id="SSF57716">
    <property type="entry name" value="Glucocorticoid receptor-like (DNA-binding domain)"/>
    <property type="match status" value="1"/>
</dbReference>
<dbReference type="PROSITE" id="PS50178">
    <property type="entry name" value="ZF_FYVE"/>
    <property type="match status" value="1"/>
</dbReference>
<dbReference type="OrthoDB" id="70570at2759"/>
<evidence type="ECO:0000256" key="1">
    <source>
        <dbReference type="ARBA" id="ARBA00022723"/>
    </source>
</evidence>
<protein>
    <submittedName>
        <fullName evidence="8">Uncharacterized protein</fullName>
    </submittedName>
</protein>
<dbReference type="InterPro" id="IPR001849">
    <property type="entry name" value="PH_domain"/>
</dbReference>
<keyword evidence="1" id="KW-0479">Metal-binding</keyword>
<dbReference type="AlphaFoldDB" id="A0A0D2WVT5"/>
<sequence>MSSQQHPLISAPVAAVPMSSATSAAFGSGSGPVAPPRTGATSPVSASRPNRPQSPPVVVRASSAIPDDDAVPLAESEYNINKITEIQASFVGGQSLLAPGRVFLHEGTLLKQCRKSLKPRYFVMFNDLLVYGTSLAKGRYAKQVALELDQMTVTAQCHYLPTVYDSENNIDFDAMNGFQISHKTKSFHVISHSAADKAHWLSLLQQYIEKATQKKGKVPLSHVAAVWVPDAKVTTCMVCQNSKFTTFNRKHHCRNCGKVACGNCTSQSWLLPMSSKPQRVCDECVALLKKSSAGASSPAITATPSSAAAPVPAAAAAAPRPQPAPRRPKPPPAVPTASSTANGPSSPSAPANDDDSGSGTDSDDDTSDTDAEDEPQPSARPQSAPRPAAPAPAQRTSRFGDLDQTMKAVVNQQALEAKGAMEKDAAAAAANTTPAPTAPETTSAEPTRRPPVGVRVLPVIGAPASATAPAATAEPTVACTECGIMLKRGDFAMLSEKPYCKPHFKVNFAKQSAAAAPKPSEPAVVVPAEPVDDGPAPVPAPRKKKPAAGSTPAAPVAGDAAVVSAASAPASAPAVVAVPVSAEPATTTAAVTEPVEKPAPAAAPVEKPVPLSMQVLQAAEDTPDEAVPETPASEPVDSLVRLNSLEQATAENLAAAAAAAVAAAAAAAPAAVAASAPVETSEHVAPAAAVAEPEPSSPEGQDSATAASAAAAPGTARRRGPRRPKFDKKEGDSAGSEEPEN</sequence>
<dbReference type="GO" id="GO:0035091">
    <property type="term" value="F:phosphatidylinositol binding"/>
    <property type="evidence" value="ECO:0007669"/>
    <property type="project" value="TreeGrafter"/>
</dbReference>
<evidence type="ECO:0000313" key="8">
    <source>
        <dbReference type="EMBL" id="KJE96413.1"/>
    </source>
</evidence>
<evidence type="ECO:0000313" key="9">
    <source>
        <dbReference type="Proteomes" id="UP000008743"/>
    </source>
</evidence>
<dbReference type="STRING" id="595528.A0A0D2WVT5"/>
<dbReference type="PhylomeDB" id="A0A0D2WVT5"/>
<evidence type="ECO:0000256" key="3">
    <source>
        <dbReference type="ARBA" id="ARBA00022833"/>
    </source>
</evidence>
<dbReference type="InParanoid" id="A0A0D2WVT5"/>
<feature type="region of interest" description="Disordered" evidence="5">
    <location>
        <begin position="520"/>
        <end position="554"/>
    </location>
</feature>
<reference evidence="9" key="1">
    <citation type="submission" date="2011-02" db="EMBL/GenBank/DDBJ databases">
        <title>The Genome Sequence of Capsaspora owczarzaki ATCC 30864.</title>
        <authorList>
            <person name="Russ C."/>
            <person name="Cuomo C."/>
            <person name="Burger G."/>
            <person name="Gray M.W."/>
            <person name="Holland P.W.H."/>
            <person name="King N."/>
            <person name="Lang F.B.F."/>
            <person name="Roger A.J."/>
            <person name="Ruiz-Trillo I."/>
            <person name="Young S.K."/>
            <person name="Zeng Q."/>
            <person name="Gargeya S."/>
            <person name="Alvarado L."/>
            <person name="Berlin A."/>
            <person name="Chapman S.B."/>
            <person name="Chen Z."/>
            <person name="Freedman E."/>
            <person name="Gellesch M."/>
            <person name="Goldberg J."/>
            <person name="Griggs A."/>
            <person name="Gujja S."/>
            <person name="Heilman E."/>
            <person name="Heiman D."/>
            <person name="Howarth C."/>
            <person name="Mehta T."/>
            <person name="Neiman D."/>
            <person name="Pearson M."/>
            <person name="Roberts A."/>
            <person name="Saif S."/>
            <person name="Shea T."/>
            <person name="Shenoy N."/>
            <person name="Sisk P."/>
            <person name="Stolte C."/>
            <person name="Sykes S."/>
            <person name="White J."/>
            <person name="Yandava C."/>
            <person name="Haas B."/>
            <person name="Nusbaum C."/>
            <person name="Birren B."/>
        </authorList>
    </citation>
    <scope>NUCLEOTIDE SEQUENCE</scope>
    <source>
        <strain evidence="9">ATCC 30864</strain>
    </source>
</reference>
<dbReference type="SMART" id="SM00233">
    <property type="entry name" value="PH"/>
    <property type="match status" value="1"/>
</dbReference>
<dbReference type="InterPro" id="IPR011993">
    <property type="entry name" value="PH-like_dom_sf"/>
</dbReference>
<feature type="compositionally biased region" description="Low complexity" evidence="5">
    <location>
        <begin position="668"/>
        <end position="715"/>
    </location>
</feature>
<feature type="region of interest" description="Disordered" evidence="5">
    <location>
        <begin position="311"/>
        <end position="402"/>
    </location>
</feature>